<dbReference type="AlphaFoldDB" id="A0A4P8QSM7"/>
<proteinExistence type="predicted"/>
<dbReference type="Proteomes" id="UP000299580">
    <property type="component" value="Chromosome"/>
</dbReference>
<sequence length="634" mass="69339">MTTDALSASYEQLFQDAMEGKVPSPASICTDCAGLGVPFSLNGSDGPREADQWLGIPSHDDAATPDWFTQNPWITDRVENFRNTYLQRVIHQLGEMYGDAYLAEFHAFQAAQGLVFHCLEDDMETETHVTPAFLMEVAHGDITKLPTISCNQTNCVFLGSRIYFWTFTSARYHEEPLIGPHGQRASRHKFEWTVSGLFDPRQAAQALDRHYRQAKTLHKLWTRVLAVAEAGFGVLSIIPAVGVARGLFGIYKGVRYTFAAIDIAIAGNAIANGSTTLITGEGIDHGEALFENLGKLYDPKDGEERGRQVFMLINLAMLTPFALGGARWVLRKIRGDVPVSARFDTDAISEEERRRLGGHTSGEPLAIELHGSRQAERHDDTGNVEWRDRPSLDTNSSQVALTTATGKANYSVMSNTLRSRLTMLIIQRGGSLKVIGRICKVVGDAGEEALAASMVEKWGVNPQRILGYSNKAGVPNRFGLTNKSGHGLDMLVWVPPPPSLTVRAPTTNAMRHGMEGANGTPAPTQTLNFTEDTLLVIETKATLGGTKTPGFNSTQGTGADKVADIQLKIRSKVQGWKEDKMLEVDPNMQDKLDAINDAVKLGNIKHLHAQIFFDSQGQLNSLVGSGSGIQLNIW</sequence>
<name>A0A4P8QSM7_9GAMM</name>
<dbReference type="EMBL" id="CP034035">
    <property type="protein sequence ID" value="QCR07115.1"/>
    <property type="molecule type" value="Genomic_DNA"/>
</dbReference>
<gene>
    <name evidence="2" type="ORF">EH207_00215</name>
</gene>
<organism evidence="2 3">
    <name type="scientific">Brenneria rubrifaciens</name>
    <dbReference type="NCBI Taxonomy" id="55213"/>
    <lineage>
        <taxon>Bacteria</taxon>
        <taxon>Pseudomonadati</taxon>
        <taxon>Pseudomonadota</taxon>
        <taxon>Gammaproteobacteria</taxon>
        <taxon>Enterobacterales</taxon>
        <taxon>Pectobacteriaceae</taxon>
        <taxon>Brenneria</taxon>
    </lineage>
</organism>
<feature type="region of interest" description="Disordered" evidence="1">
    <location>
        <begin position="352"/>
        <end position="397"/>
    </location>
</feature>
<dbReference type="KEGG" id="brb:EH207_00215"/>
<accession>A0A4P8QSM7</accession>
<protein>
    <submittedName>
        <fullName evidence="2">Uncharacterized protein</fullName>
    </submittedName>
</protein>
<dbReference type="OrthoDB" id="6618510at2"/>
<feature type="compositionally biased region" description="Basic and acidic residues" evidence="1">
    <location>
        <begin position="370"/>
        <end position="391"/>
    </location>
</feature>
<evidence type="ECO:0000256" key="1">
    <source>
        <dbReference type="SAM" id="MobiDB-lite"/>
    </source>
</evidence>
<evidence type="ECO:0000313" key="3">
    <source>
        <dbReference type="Proteomes" id="UP000299580"/>
    </source>
</evidence>
<evidence type="ECO:0000313" key="2">
    <source>
        <dbReference type="EMBL" id="QCR07115.1"/>
    </source>
</evidence>
<dbReference type="RefSeq" id="WP_137712220.1">
    <property type="nucleotide sequence ID" value="NZ_CP034035.1"/>
</dbReference>
<reference evidence="2 3" key="1">
    <citation type="submission" date="2018-11" db="EMBL/GenBank/DDBJ databases">
        <title>Genome sequences of Brenneria nigrifluens and Brenneria rubrifaciens.</title>
        <authorList>
            <person name="Poret-Peterson A.T."/>
            <person name="McClean A.E."/>
            <person name="Kluepfel D.A."/>
        </authorList>
    </citation>
    <scope>NUCLEOTIDE SEQUENCE [LARGE SCALE GENOMIC DNA]</scope>
    <source>
        <strain evidence="2 3">6D370</strain>
    </source>
</reference>
<keyword evidence="3" id="KW-1185">Reference proteome</keyword>